<evidence type="ECO:0000313" key="1">
    <source>
        <dbReference type="Proteomes" id="UP000887565"/>
    </source>
</evidence>
<dbReference type="WBParaSite" id="nRc.2.0.1.t04099-RA">
    <property type="protein sequence ID" value="nRc.2.0.1.t04099-RA"/>
    <property type="gene ID" value="nRc.2.0.1.g04099"/>
</dbReference>
<dbReference type="AlphaFoldDB" id="A0A915HQU7"/>
<reference evidence="2" key="1">
    <citation type="submission" date="2022-11" db="UniProtKB">
        <authorList>
            <consortium name="WormBaseParasite"/>
        </authorList>
    </citation>
    <scope>IDENTIFICATION</scope>
</reference>
<proteinExistence type="predicted"/>
<keyword evidence="1" id="KW-1185">Reference proteome</keyword>
<organism evidence="1 2">
    <name type="scientific">Romanomermis culicivorax</name>
    <name type="common">Nematode worm</name>
    <dbReference type="NCBI Taxonomy" id="13658"/>
    <lineage>
        <taxon>Eukaryota</taxon>
        <taxon>Metazoa</taxon>
        <taxon>Ecdysozoa</taxon>
        <taxon>Nematoda</taxon>
        <taxon>Enoplea</taxon>
        <taxon>Dorylaimia</taxon>
        <taxon>Mermithida</taxon>
        <taxon>Mermithoidea</taxon>
        <taxon>Mermithidae</taxon>
        <taxon>Romanomermis</taxon>
    </lineage>
</organism>
<dbReference type="Proteomes" id="UP000887565">
    <property type="component" value="Unplaced"/>
</dbReference>
<evidence type="ECO:0000313" key="2">
    <source>
        <dbReference type="WBParaSite" id="nRc.2.0.1.t04099-RA"/>
    </source>
</evidence>
<protein>
    <submittedName>
        <fullName evidence="2">Uncharacterized protein</fullName>
    </submittedName>
</protein>
<sequence length="65" mass="7465">TLIRKGECAPAQREIRGSIFNPNRSQVKYPSDAARCESSQSCMLYFLLNFIAKNATVKTYYQTRQ</sequence>
<name>A0A915HQU7_ROMCU</name>
<accession>A0A915HQU7</accession>